<gene>
    <name evidence="1" type="ORF">P168DRAFT_285136</name>
</gene>
<keyword evidence="2" id="KW-1185">Reference proteome</keyword>
<dbReference type="GeneID" id="36543706"/>
<accession>A0A2I1CS48</accession>
<sequence>MKFVNSIAIAGIACIGMLPTVSAILGTSCLSALKAANQVPELFIEHLQREACSVGCEPTLQQWQHALKGQIIGELVEDGTAFCNAPEAKEAITDFLEDLMLGTGEACKDKFENKHLCHDPESLDPFLACVRSKSQSAVMKSAPRLFRYMSEARCRKAEEYFTGDQLWKKDFPEHIQKYLSECREL</sequence>
<evidence type="ECO:0000313" key="2">
    <source>
        <dbReference type="Proteomes" id="UP000234254"/>
    </source>
</evidence>
<dbReference type="VEuPathDB" id="FungiDB:P168DRAFT_285136"/>
<dbReference type="EMBL" id="MSFM01000014">
    <property type="protein sequence ID" value="PKY00445.1"/>
    <property type="molecule type" value="Genomic_DNA"/>
</dbReference>
<dbReference type="RefSeq" id="XP_024689039.1">
    <property type="nucleotide sequence ID" value="XM_024836182.1"/>
</dbReference>
<dbReference type="AlphaFoldDB" id="A0A2I1CS48"/>
<dbReference type="OrthoDB" id="4428927at2759"/>
<comment type="caution">
    <text evidence="1">The sequence shown here is derived from an EMBL/GenBank/DDBJ whole genome shotgun (WGS) entry which is preliminary data.</text>
</comment>
<organism evidence="1 2">
    <name type="scientific">Aspergillus campestris (strain IBT 28561)</name>
    <dbReference type="NCBI Taxonomy" id="1392248"/>
    <lineage>
        <taxon>Eukaryota</taxon>
        <taxon>Fungi</taxon>
        <taxon>Dikarya</taxon>
        <taxon>Ascomycota</taxon>
        <taxon>Pezizomycotina</taxon>
        <taxon>Eurotiomycetes</taxon>
        <taxon>Eurotiomycetidae</taxon>
        <taxon>Eurotiales</taxon>
        <taxon>Aspergillaceae</taxon>
        <taxon>Aspergillus</taxon>
        <taxon>Aspergillus subgen. Circumdati</taxon>
    </lineage>
</organism>
<proteinExistence type="predicted"/>
<evidence type="ECO:0000313" key="1">
    <source>
        <dbReference type="EMBL" id="PKY00445.1"/>
    </source>
</evidence>
<protein>
    <submittedName>
        <fullName evidence="1">Uncharacterized protein</fullName>
    </submittedName>
</protein>
<reference evidence="1" key="1">
    <citation type="submission" date="2016-12" db="EMBL/GenBank/DDBJ databases">
        <title>The genomes of Aspergillus section Nigri reveals drivers in fungal speciation.</title>
        <authorList>
            <consortium name="DOE Joint Genome Institute"/>
            <person name="Vesth T.C."/>
            <person name="Nybo J."/>
            <person name="Theobald S."/>
            <person name="Brandl J."/>
            <person name="Frisvad J.C."/>
            <person name="Nielsen K.F."/>
            <person name="Lyhne E.K."/>
            <person name="Kogle M.E."/>
            <person name="Kuo A."/>
            <person name="Riley R."/>
            <person name="Clum A."/>
            <person name="Nolan M."/>
            <person name="Lipzen A."/>
            <person name="Salamov A."/>
            <person name="Henrissat B."/>
            <person name="Wiebenga A."/>
            <person name="De vries R.P."/>
            <person name="Grigoriev I.V."/>
            <person name="Mortensen U.H."/>
            <person name="Andersen M.R."/>
            <person name="Baker S.E."/>
        </authorList>
    </citation>
    <scope>NUCLEOTIDE SEQUENCE</scope>
    <source>
        <strain evidence="1">IBT 28561</strain>
    </source>
</reference>
<dbReference type="PROSITE" id="PS51257">
    <property type="entry name" value="PROKAR_LIPOPROTEIN"/>
    <property type="match status" value="1"/>
</dbReference>
<dbReference type="Proteomes" id="UP000234254">
    <property type="component" value="Unassembled WGS sequence"/>
</dbReference>
<name>A0A2I1CS48_ASPC2</name>